<dbReference type="InterPro" id="IPR052185">
    <property type="entry name" value="IPC_Synthase-Related"/>
</dbReference>
<comment type="subcellular location">
    <subcellularLocation>
        <location evidence="1">Membrane</location>
        <topology evidence="1">Multi-pass membrane protein</topology>
    </subcellularLocation>
</comment>
<dbReference type="Proteomes" id="UP000010799">
    <property type="component" value="Chromosome"/>
</dbReference>
<sequence>MSSDSRPLQVSRFLLISLFIFSFSVTLAISPYVNLIIDYKSLLQFLVIVITIICISNVLRVFFDFFLLRSIVEVIGWGFCLTPIIIISTYIAMHFNQPLADNTLSLVDERLGFHWESFIRFVDARPWLSFWLKESYSSFAFQLVIWPIILIFLKIPERAYIMVTSYGILCFVSSIVATWFPALGTYVYYHIDPDTLKNIDSLYGYHFLQQFHAVRDQSPFHLLFRDTAGIITFPSVHAAVATLCIWAAWPLKFLKWVSLLLNFLMMVSAVANASHYLIDIIAGAVVAIMSISFLVALIGRITKSDTFNFYKLQPLKEKIEIL</sequence>
<feature type="transmembrane region" description="Helical" evidence="5">
    <location>
        <begin position="135"/>
        <end position="153"/>
    </location>
</feature>
<protein>
    <recommendedName>
        <fullName evidence="6">Inositolphosphotransferase Aur1/Ipt1 domain-containing protein</fullName>
    </recommendedName>
</protein>
<feature type="transmembrane region" description="Helical" evidence="5">
    <location>
        <begin position="45"/>
        <end position="67"/>
    </location>
</feature>
<keyword evidence="4 5" id="KW-0472">Membrane</keyword>
<dbReference type="AlphaFoldDB" id="L0ETH4"/>
<name>L0ETH4_LIBCB</name>
<accession>L0ETH4</accession>
<feature type="transmembrane region" description="Helical" evidence="5">
    <location>
        <begin position="160"/>
        <end position="180"/>
    </location>
</feature>
<dbReference type="EMBL" id="CP003789">
    <property type="protein sequence ID" value="AGA64125.1"/>
    <property type="molecule type" value="Genomic_DNA"/>
</dbReference>
<feature type="transmembrane region" description="Helical" evidence="5">
    <location>
        <begin position="256"/>
        <end position="274"/>
    </location>
</feature>
<evidence type="ECO:0000256" key="1">
    <source>
        <dbReference type="ARBA" id="ARBA00004141"/>
    </source>
</evidence>
<evidence type="ECO:0000256" key="2">
    <source>
        <dbReference type="ARBA" id="ARBA00022692"/>
    </source>
</evidence>
<dbReference type="PATRIC" id="fig|1215343.11.peg.139"/>
<keyword evidence="3 5" id="KW-1133">Transmembrane helix</keyword>
<proteinExistence type="predicted"/>
<keyword evidence="8" id="KW-1185">Reference proteome</keyword>
<dbReference type="HOGENOM" id="CLU_052944_0_0_5"/>
<evidence type="ECO:0000256" key="3">
    <source>
        <dbReference type="ARBA" id="ARBA00022989"/>
    </source>
</evidence>
<organism evidence="7 8">
    <name type="scientific">Liberibacter crescens (strain BT-1)</name>
    <dbReference type="NCBI Taxonomy" id="1215343"/>
    <lineage>
        <taxon>Bacteria</taxon>
        <taxon>Pseudomonadati</taxon>
        <taxon>Pseudomonadota</taxon>
        <taxon>Alphaproteobacteria</taxon>
        <taxon>Hyphomicrobiales</taxon>
        <taxon>Rhizobiaceae</taxon>
        <taxon>Liberibacter</taxon>
    </lineage>
</organism>
<dbReference type="InterPro" id="IPR026841">
    <property type="entry name" value="Aur1/Ipt1"/>
</dbReference>
<evidence type="ECO:0000313" key="8">
    <source>
        <dbReference type="Proteomes" id="UP000010799"/>
    </source>
</evidence>
<dbReference type="PANTHER" id="PTHR31310:SF7">
    <property type="entry name" value="PA-PHOSPHATASE RELATED-FAMILY PROTEIN DDB_G0268928"/>
    <property type="match status" value="1"/>
</dbReference>
<dbReference type="RefSeq" id="WP_015272552.1">
    <property type="nucleotide sequence ID" value="NC_019907.1"/>
</dbReference>
<feature type="transmembrane region" description="Helical" evidence="5">
    <location>
        <begin position="74"/>
        <end position="93"/>
    </location>
</feature>
<keyword evidence="2 5" id="KW-0812">Transmembrane</keyword>
<feature type="domain" description="Inositolphosphotransferase Aur1/Ipt1" evidence="6">
    <location>
        <begin position="103"/>
        <end position="292"/>
    </location>
</feature>
<dbReference type="PANTHER" id="PTHR31310">
    <property type="match status" value="1"/>
</dbReference>
<dbReference type="STRING" id="1215343.B488_01320"/>
<reference evidence="7 8" key="1">
    <citation type="journal article" date="2012" name="Stand. Genomic Sci.">
        <title>Complete genome sequence of Liberibacter crescens BT-1.</title>
        <authorList>
            <person name="Leonard M.T."/>
            <person name="Fagen J.R."/>
            <person name="Davis-Richardson A.G."/>
            <person name="Davis M.J."/>
            <person name="Triplett E.W."/>
        </authorList>
    </citation>
    <scope>NUCLEOTIDE SEQUENCE [LARGE SCALE GENOMIC DNA]</scope>
    <source>
        <strain evidence="7 8">BT-1</strain>
    </source>
</reference>
<evidence type="ECO:0000313" key="7">
    <source>
        <dbReference type="EMBL" id="AGA64125.1"/>
    </source>
</evidence>
<feature type="transmembrane region" description="Helical" evidence="5">
    <location>
        <begin position="12"/>
        <end position="33"/>
    </location>
</feature>
<evidence type="ECO:0000256" key="4">
    <source>
        <dbReference type="ARBA" id="ARBA00023136"/>
    </source>
</evidence>
<evidence type="ECO:0000259" key="6">
    <source>
        <dbReference type="Pfam" id="PF14378"/>
    </source>
</evidence>
<feature type="transmembrane region" description="Helical" evidence="5">
    <location>
        <begin position="280"/>
        <end position="301"/>
    </location>
</feature>
<evidence type="ECO:0000256" key="5">
    <source>
        <dbReference type="SAM" id="Phobius"/>
    </source>
</evidence>
<feature type="transmembrane region" description="Helical" evidence="5">
    <location>
        <begin position="228"/>
        <end position="249"/>
    </location>
</feature>
<dbReference type="KEGG" id="lcc:B488_01320"/>
<dbReference type="GO" id="GO:0016020">
    <property type="term" value="C:membrane"/>
    <property type="evidence" value="ECO:0007669"/>
    <property type="project" value="UniProtKB-SubCell"/>
</dbReference>
<dbReference type="Pfam" id="PF14378">
    <property type="entry name" value="PAP2_3"/>
    <property type="match status" value="1"/>
</dbReference>
<gene>
    <name evidence="7" type="ordered locus">B488_01320</name>
</gene>
<dbReference type="eggNOG" id="COG0671">
    <property type="taxonomic scope" value="Bacteria"/>
</dbReference>